<name>A0A7W6DPZ2_9RHOB</name>
<dbReference type="EMBL" id="JACIEJ010000004">
    <property type="protein sequence ID" value="MBB3985556.1"/>
    <property type="molecule type" value="Genomic_DNA"/>
</dbReference>
<dbReference type="RefSeq" id="WP_183965232.1">
    <property type="nucleotide sequence ID" value="NZ_BAABBZ010000018.1"/>
</dbReference>
<dbReference type="Pfam" id="PF09550">
    <property type="entry name" value="Phage_TAC_6"/>
    <property type="match status" value="1"/>
</dbReference>
<dbReference type="Proteomes" id="UP000541426">
    <property type="component" value="Unassembled WGS sequence"/>
</dbReference>
<proteinExistence type="predicted"/>
<accession>A0A7W6DPZ2</accession>
<sequence length="69" mass="7569">MAGPEPQGFDWPALMRAGMRGLGLKPWEFWALTPAELQMLLGEGSGGRPLGRQRLDALMAAFPDRSDEI</sequence>
<dbReference type="NCBIfam" id="TIGR02216">
    <property type="entry name" value="phage_TIGR02216"/>
    <property type="match status" value="1"/>
</dbReference>
<dbReference type="AlphaFoldDB" id="A0A7W6DPZ2"/>
<dbReference type="InterPro" id="IPR019056">
    <property type="entry name" value="Phage_TAC_6"/>
</dbReference>
<protein>
    <submittedName>
        <fullName evidence="1">Putative phage protein (TIGR02216 family)</fullName>
    </submittedName>
</protein>
<dbReference type="InterPro" id="IPR011739">
    <property type="entry name" value="GTA_rcc01693"/>
</dbReference>
<evidence type="ECO:0000313" key="1">
    <source>
        <dbReference type="EMBL" id="MBB3985556.1"/>
    </source>
</evidence>
<reference evidence="1 2" key="1">
    <citation type="submission" date="2020-08" db="EMBL/GenBank/DDBJ databases">
        <title>Genomic Encyclopedia of Type Strains, Phase IV (KMG-IV): sequencing the most valuable type-strain genomes for metagenomic binning, comparative biology and taxonomic classification.</title>
        <authorList>
            <person name="Goeker M."/>
        </authorList>
    </citation>
    <scope>NUCLEOTIDE SEQUENCE [LARGE SCALE GENOMIC DNA]</scope>
    <source>
        <strain evidence="1 2">DSM 102235</strain>
    </source>
</reference>
<comment type="caution">
    <text evidence="1">The sequence shown here is derived from an EMBL/GenBank/DDBJ whole genome shotgun (WGS) entry which is preliminary data.</text>
</comment>
<keyword evidence="2" id="KW-1185">Reference proteome</keyword>
<evidence type="ECO:0000313" key="2">
    <source>
        <dbReference type="Proteomes" id="UP000541426"/>
    </source>
</evidence>
<organism evidence="1 2">
    <name type="scientific">Sagittula marina</name>
    <dbReference type="NCBI Taxonomy" id="943940"/>
    <lineage>
        <taxon>Bacteria</taxon>
        <taxon>Pseudomonadati</taxon>
        <taxon>Pseudomonadota</taxon>
        <taxon>Alphaproteobacteria</taxon>
        <taxon>Rhodobacterales</taxon>
        <taxon>Roseobacteraceae</taxon>
        <taxon>Sagittula</taxon>
    </lineage>
</organism>
<gene>
    <name evidence="1" type="ORF">GGQ68_001889</name>
</gene>